<dbReference type="EMBL" id="SOAZ01000002">
    <property type="protein sequence ID" value="TDT63342.1"/>
    <property type="molecule type" value="Genomic_DNA"/>
</dbReference>
<evidence type="ECO:0000313" key="1">
    <source>
        <dbReference type="EMBL" id="TDT63342.1"/>
    </source>
</evidence>
<dbReference type="AlphaFoldDB" id="A0A4R7KUS1"/>
<protein>
    <submittedName>
        <fullName evidence="1">Nucleotidyltransferase substrate binding protein (TIGR01987 family)</fullName>
    </submittedName>
</protein>
<organism evidence="1 2">
    <name type="scientific">Fonticella tunisiensis</name>
    <dbReference type="NCBI Taxonomy" id="1096341"/>
    <lineage>
        <taxon>Bacteria</taxon>
        <taxon>Bacillati</taxon>
        <taxon>Bacillota</taxon>
        <taxon>Clostridia</taxon>
        <taxon>Eubacteriales</taxon>
        <taxon>Clostridiaceae</taxon>
        <taxon>Fonticella</taxon>
    </lineage>
</organism>
<dbReference type="SUPFAM" id="SSF81593">
    <property type="entry name" value="Nucleotidyltransferase substrate binding subunit/domain"/>
    <property type="match status" value="1"/>
</dbReference>
<dbReference type="Proteomes" id="UP000295325">
    <property type="component" value="Unassembled WGS sequence"/>
</dbReference>
<sequence>MKERIFEKYKDYKNALCRLIEALNLQDINDVIIDGIIQRFEFTFELSWKLMKEYLKHEGIEVNSPRSTIREAFSIGLIENGDKWISMLTDRNKTSHIYDEDESREIYLSIKNIYADEFKTLLNKFDEIVKGL</sequence>
<evidence type="ECO:0000313" key="2">
    <source>
        <dbReference type="Proteomes" id="UP000295325"/>
    </source>
</evidence>
<keyword evidence="1" id="KW-0808">Transferase</keyword>
<comment type="caution">
    <text evidence="1">The sequence shown here is derived from an EMBL/GenBank/DDBJ whole genome shotgun (WGS) entry which is preliminary data.</text>
</comment>
<keyword evidence="2" id="KW-1185">Reference proteome</keyword>
<dbReference type="NCBIfam" id="TIGR01987">
    <property type="entry name" value="HI0074"/>
    <property type="match status" value="1"/>
</dbReference>
<dbReference type="Gene3D" id="1.20.120.330">
    <property type="entry name" value="Nucleotidyltransferases domain 2"/>
    <property type="match status" value="1"/>
</dbReference>
<dbReference type="RefSeq" id="WP_133626999.1">
    <property type="nucleotide sequence ID" value="NZ_SOAZ01000002.1"/>
</dbReference>
<dbReference type="GO" id="GO:0016740">
    <property type="term" value="F:transferase activity"/>
    <property type="evidence" value="ECO:0007669"/>
    <property type="project" value="UniProtKB-KW"/>
</dbReference>
<dbReference type="InterPro" id="IPR010235">
    <property type="entry name" value="HepT"/>
</dbReference>
<dbReference type="Pfam" id="PF08780">
    <property type="entry name" value="NTase_sub_bind"/>
    <property type="match status" value="1"/>
</dbReference>
<gene>
    <name evidence="1" type="ORF">EDD71_102102</name>
</gene>
<dbReference type="OrthoDB" id="9810452at2"/>
<reference evidence="1 2" key="1">
    <citation type="submission" date="2019-03" db="EMBL/GenBank/DDBJ databases">
        <title>Genomic Encyclopedia of Type Strains, Phase IV (KMG-IV): sequencing the most valuable type-strain genomes for metagenomic binning, comparative biology and taxonomic classification.</title>
        <authorList>
            <person name="Goeker M."/>
        </authorList>
    </citation>
    <scope>NUCLEOTIDE SEQUENCE [LARGE SCALE GENOMIC DNA]</scope>
    <source>
        <strain evidence="1 2">DSM 24455</strain>
    </source>
</reference>
<accession>A0A4R7KUS1</accession>
<proteinExistence type="predicted"/>
<name>A0A4R7KUS1_9CLOT</name>